<proteinExistence type="predicted"/>
<feature type="region of interest" description="Disordered" evidence="1">
    <location>
        <begin position="175"/>
        <end position="229"/>
    </location>
</feature>
<evidence type="ECO:0000313" key="3">
    <source>
        <dbReference type="Proteomes" id="UP000294155"/>
    </source>
</evidence>
<protein>
    <submittedName>
        <fullName evidence="2">DUF4262 domain-containing protein</fullName>
    </submittedName>
</protein>
<sequence>MMQKSEFLHLIQDNITAHGYHVTVVTGGALPRYAYTIGCVSTVGAELVFAGGEYYSQAQVGKILDAFASHPSRESIGVGFSVRLGLLGTFTLAPVDASWRNRVLLGAVDYHTQSDWPAWQIVPEGLHRTLDVPEMAQTYDATVQPVWQWLDCPWPYPVPSHSMALTEVQVLRGGGRHGGDAVGGRRLGNLRRSRTGGSCSGPTHGAPRRAAGNRPHAKTGGISPHRQRAMARHRIAGMERVGLIPLLHHSTVFLNYRLTPLSSMLLLE</sequence>
<evidence type="ECO:0000256" key="1">
    <source>
        <dbReference type="SAM" id="MobiDB-lite"/>
    </source>
</evidence>
<dbReference type="Proteomes" id="UP000294155">
    <property type="component" value="Unassembled WGS sequence"/>
</dbReference>
<gene>
    <name evidence="2" type="ORF">EWM57_05450</name>
</gene>
<dbReference type="Pfam" id="PF14081">
    <property type="entry name" value="DUF4262"/>
    <property type="match status" value="1"/>
</dbReference>
<dbReference type="OrthoDB" id="748646at2"/>
<dbReference type="EMBL" id="SEWE01000008">
    <property type="protein sequence ID" value="RYU81826.1"/>
    <property type="molecule type" value="Genomic_DNA"/>
</dbReference>
<name>A0A4Q5LDK6_9BACT</name>
<dbReference type="InterPro" id="IPR025358">
    <property type="entry name" value="DUF4262"/>
</dbReference>
<accession>A0A4Q5LDK6</accession>
<keyword evidence="3" id="KW-1185">Reference proteome</keyword>
<evidence type="ECO:0000313" key="2">
    <source>
        <dbReference type="EMBL" id="RYU81826.1"/>
    </source>
</evidence>
<organism evidence="2 3">
    <name type="scientific">Hymenobacter persicinus</name>
    <dbReference type="NCBI Taxonomy" id="2025506"/>
    <lineage>
        <taxon>Bacteria</taxon>
        <taxon>Pseudomonadati</taxon>
        <taxon>Bacteroidota</taxon>
        <taxon>Cytophagia</taxon>
        <taxon>Cytophagales</taxon>
        <taxon>Hymenobacteraceae</taxon>
        <taxon>Hymenobacter</taxon>
    </lineage>
</organism>
<comment type="caution">
    <text evidence="2">The sequence shown here is derived from an EMBL/GenBank/DDBJ whole genome shotgun (WGS) entry which is preliminary data.</text>
</comment>
<reference evidence="2 3" key="1">
    <citation type="submission" date="2019-02" db="EMBL/GenBank/DDBJ databases">
        <title>Bacterial novel species isolated from soil.</title>
        <authorList>
            <person name="Jung H.-Y."/>
        </authorList>
    </citation>
    <scope>NUCLEOTIDE SEQUENCE [LARGE SCALE GENOMIC DNA]</scope>
    <source>
        <strain evidence="2 3">1-3-3-3</strain>
    </source>
</reference>
<dbReference type="AlphaFoldDB" id="A0A4Q5LDK6"/>